<comment type="caution">
    <text evidence="3">The sequence shown here is derived from an EMBL/GenBank/DDBJ whole genome shotgun (WGS) entry which is preliminary data.</text>
</comment>
<evidence type="ECO:0000313" key="3">
    <source>
        <dbReference type="EMBL" id="PJJ74499.1"/>
    </source>
</evidence>
<feature type="domain" description="BPL/LPL catalytic" evidence="2">
    <location>
        <begin position="1"/>
        <end position="180"/>
    </location>
</feature>
<dbReference type="PANTHER" id="PTHR12835:SF5">
    <property type="entry name" value="BIOTIN--PROTEIN LIGASE"/>
    <property type="match status" value="1"/>
</dbReference>
<name>A0A2M9CRI4_9BACT</name>
<organism evidence="3 4">
    <name type="scientific">Thermoflavifilum aggregans</name>
    <dbReference type="NCBI Taxonomy" id="454188"/>
    <lineage>
        <taxon>Bacteria</taxon>
        <taxon>Pseudomonadati</taxon>
        <taxon>Bacteroidota</taxon>
        <taxon>Chitinophagia</taxon>
        <taxon>Chitinophagales</taxon>
        <taxon>Chitinophagaceae</taxon>
        <taxon>Thermoflavifilum</taxon>
    </lineage>
</organism>
<proteinExistence type="predicted"/>
<dbReference type="RefSeq" id="WP_100313218.1">
    <property type="nucleotide sequence ID" value="NZ_PGFG01000001.1"/>
</dbReference>
<dbReference type="GO" id="GO:0005737">
    <property type="term" value="C:cytoplasm"/>
    <property type="evidence" value="ECO:0007669"/>
    <property type="project" value="TreeGrafter"/>
</dbReference>
<dbReference type="Gene3D" id="3.30.930.10">
    <property type="entry name" value="Bira Bifunctional Protein, Domain 2"/>
    <property type="match status" value="1"/>
</dbReference>
<gene>
    <name evidence="3" type="ORF">BXY57_0057</name>
</gene>
<evidence type="ECO:0000313" key="4">
    <source>
        <dbReference type="Proteomes" id="UP000230000"/>
    </source>
</evidence>
<dbReference type="Pfam" id="PF03099">
    <property type="entry name" value="BPL_LplA_LipB"/>
    <property type="match status" value="1"/>
</dbReference>
<dbReference type="InterPro" id="IPR004143">
    <property type="entry name" value="BPL_LPL_catalytic"/>
</dbReference>
<keyword evidence="1 3" id="KW-0436">Ligase</keyword>
<dbReference type="InterPro" id="IPR004408">
    <property type="entry name" value="Biotin_CoA_COase_ligase"/>
</dbReference>
<evidence type="ECO:0000259" key="2">
    <source>
        <dbReference type="PROSITE" id="PS51733"/>
    </source>
</evidence>
<dbReference type="EMBL" id="PGFG01000001">
    <property type="protein sequence ID" value="PJJ74499.1"/>
    <property type="molecule type" value="Genomic_DNA"/>
</dbReference>
<dbReference type="PANTHER" id="PTHR12835">
    <property type="entry name" value="BIOTIN PROTEIN LIGASE"/>
    <property type="match status" value="1"/>
</dbReference>
<sequence>MDFVLIRLDEVDSTNNYAMARIQHGGLPEGTVIQALQQHAGRGQRNKGWISEPRANLLVSIILKPAVISHQPPFLLSMAVAAGLREAAARVCQQDFYIKWTNDLYWNDRKAGGILIENTWKGQYWQYAVVGIGLNVNQKQFPPELPNPVSLSQITGKEYELQDVLQEVYDQIMKRYRDLQGGKTRELIQEYHQWLYRKDQEAWYESDGRRFRGIIREVQPDGHLIMDTAEGRKSWAFGQLEFVLDQPATPLP</sequence>
<accession>A0A2M9CRI4</accession>
<dbReference type="PROSITE" id="PS51733">
    <property type="entry name" value="BPL_LPL_CATALYTIC"/>
    <property type="match status" value="1"/>
</dbReference>
<dbReference type="NCBIfam" id="TIGR00121">
    <property type="entry name" value="birA_ligase"/>
    <property type="match status" value="1"/>
</dbReference>
<reference evidence="3 4" key="1">
    <citation type="submission" date="2017-11" db="EMBL/GenBank/DDBJ databases">
        <title>Genomic Encyclopedia of Archaeal and Bacterial Type Strains, Phase II (KMG-II): From Individual Species to Whole Genera.</title>
        <authorList>
            <person name="Goeker M."/>
        </authorList>
    </citation>
    <scope>NUCLEOTIDE SEQUENCE [LARGE SCALE GENOMIC DNA]</scope>
    <source>
        <strain evidence="3 4">DSM 27268</strain>
    </source>
</reference>
<dbReference type="InterPro" id="IPR045864">
    <property type="entry name" value="aa-tRNA-synth_II/BPL/LPL"/>
</dbReference>
<dbReference type="CDD" id="cd16442">
    <property type="entry name" value="BPL"/>
    <property type="match status" value="1"/>
</dbReference>
<dbReference type="SUPFAM" id="SSF55681">
    <property type="entry name" value="Class II aaRS and biotin synthetases"/>
    <property type="match status" value="1"/>
</dbReference>
<dbReference type="GO" id="GO:0004077">
    <property type="term" value="F:biotin--[biotin carboxyl-carrier protein] ligase activity"/>
    <property type="evidence" value="ECO:0007669"/>
    <property type="project" value="InterPro"/>
</dbReference>
<dbReference type="Proteomes" id="UP000230000">
    <property type="component" value="Unassembled WGS sequence"/>
</dbReference>
<dbReference type="OrthoDB" id="9807064at2"/>
<dbReference type="AlphaFoldDB" id="A0A2M9CRI4"/>
<protein>
    <submittedName>
        <fullName evidence="3">BirA family biotin operon repressor/biotin-[acetyl-CoA-carboxylase] ligase</fullName>
    </submittedName>
</protein>
<evidence type="ECO:0000256" key="1">
    <source>
        <dbReference type="ARBA" id="ARBA00022598"/>
    </source>
</evidence>
<keyword evidence="4" id="KW-1185">Reference proteome</keyword>